<evidence type="ECO:0000256" key="9">
    <source>
        <dbReference type="ARBA" id="ARBA00023121"/>
    </source>
</evidence>
<evidence type="ECO:0000256" key="3">
    <source>
        <dbReference type="ARBA" id="ARBA00022665"/>
    </source>
</evidence>
<dbReference type="PRINTS" id="PR00047">
    <property type="entry name" value="STROIDFINGER"/>
</dbReference>
<evidence type="ECO:0000256" key="14">
    <source>
        <dbReference type="PIRNR" id="PIRNR002527"/>
    </source>
</evidence>
<dbReference type="SMART" id="SM00430">
    <property type="entry name" value="HOLI"/>
    <property type="match status" value="1"/>
</dbReference>
<dbReference type="InterPro" id="IPR001628">
    <property type="entry name" value="Znf_hrmn_rcpt"/>
</dbReference>
<sequence length="374" mass="41907">MALGTCANGLDVLTMFAGAGLGSNPCHQSSGIMEHSAVKGEYMLNTIHKPLYIMCQDIASGYHYRVASYKACKTFFKRTIQGNIKYSCPATNKCEITKQRRKFCQVCQFRKCLKVGMLKKSVHADQVLGGGQKYKGQLDLEKSPYLSLQISLPAKKSLTKIVSYLLVAELDKLYAMPPGDIPEGDIKALPILCDLAAQELVVLISWAKNIVDFSSLSLGDQMSLLQSAGMGSLILGTVNHSLPYNDKQAYAEDYMMGEEHSPLVGMLELCRATLQLVHRYKKLKVEEEELVMFKALTLANPDSEYIEDLEAVQKLQDLLHKALQDCELSQYHEEPWRPLLWQTAAIATQHFYSVKLQGQMPMHKLFLEMLEAEV</sequence>
<dbReference type="SMART" id="SM00399">
    <property type="entry name" value="ZnF_C4"/>
    <property type="match status" value="1"/>
</dbReference>
<dbReference type="InterPro" id="IPR001723">
    <property type="entry name" value="Nuclear_hrmn_rcpt"/>
</dbReference>
<dbReference type="InterPro" id="IPR027289">
    <property type="entry name" value="Oest-rel_rcp"/>
</dbReference>
<keyword evidence="10" id="KW-0238">DNA-binding</keyword>
<comment type="subcellular location">
    <subcellularLocation>
        <location evidence="1 14">Nucleus</location>
    </subcellularLocation>
</comment>
<evidence type="ECO:0000256" key="7">
    <source>
        <dbReference type="ARBA" id="ARBA00022990"/>
    </source>
</evidence>
<dbReference type="PRINTS" id="PR00398">
    <property type="entry name" value="STRDHORMONER"/>
</dbReference>
<comment type="similarity">
    <text evidence="2 14">Belongs to the nuclear hormone receptor family. NR3 subfamily.</text>
</comment>
<protein>
    <submittedName>
        <fullName evidence="17">Estrogen receptor-related receptor betaX</fullName>
    </submittedName>
</protein>
<dbReference type="GO" id="GO:0005634">
    <property type="term" value="C:nucleus"/>
    <property type="evidence" value="ECO:0007669"/>
    <property type="project" value="UniProtKB-SubCell"/>
</dbReference>
<evidence type="ECO:0000256" key="4">
    <source>
        <dbReference type="ARBA" id="ARBA00022723"/>
    </source>
</evidence>
<keyword evidence="9" id="KW-0446">Lipid-binding</keyword>
<dbReference type="GO" id="GO:0003707">
    <property type="term" value="F:nuclear steroid receptor activity"/>
    <property type="evidence" value="ECO:0007669"/>
    <property type="project" value="InterPro"/>
</dbReference>
<dbReference type="InterPro" id="IPR024178">
    <property type="entry name" value="Est_rcpt/est-rel_rcp"/>
</dbReference>
<proteinExistence type="evidence at transcript level"/>
<dbReference type="PIRSF" id="PIRSF002527">
    <property type="entry name" value="ER-like_NR"/>
    <property type="match status" value="1"/>
</dbReference>
<keyword evidence="5" id="KW-0863">Zinc-finger</keyword>
<dbReference type="PANTHER" id="PTHR48092">
    <property type="entry name" value="KNIRPS-RELATED PROTEIN-RELATED"/>
    <property type="match status" value="1"/>
</dbReference>
<dbReference type="GO" id="GO:0005496">
    <property type="term" value="F:steroid binding"/>
    <property type="evidence" value="ECO:0007669"/>
    <property type="project" value="UniProtKB-KW"/>
</dbReference>
<dbReference type="GO" id="GO:0008270">
    <property type="term" value="F:zinc ion binding"/>
    <property type="evidence" value="ECO:0007669"/>
    <property type="project" value="UniProtKB-KW"/>
</dbReference>
<keyword evidence="6" id="KW-0862">Zinc</keyword>
<feature type="domain" description="Nuclear receptor" evidence="15">
    <location>
        <begin position="49"/>
        <end position="124"/>
    </location>
</feature>
<organism evidence="17">
    <name type="scientific">Rattus norvegicus</name>
    <name type="common">Rat</name>
    <dbReference type="NCBI Taxonomy" id="10116"/>
    <lineage>
        <taxon>Eukaryota</taxon>
        <taxon>Metazoa</taxon>
        <taxon>Chordata</taxon>
        <taxon>Craniata</taxon>
        <taxon>Vertebrata</taxon>
        <taxon>Euteleostomi</taxon>
        <taxon>Mammalia</taxon>
        <taxon>Eutheria</taxon>
        <taxon>Euarchontoglires</taxon>
        <taxon>Glires</taxon>
        <taxon>Rodentia</taxon>
        <taxon>Myomorpha</taxon>
        <taxon>Muroidea</taxon>
        <taxon>Muridae</taxon>
        <taxon>Murinae</taxon>
        <taxon>Rattus</taxon>
    </lineage>
</organism>
<keyword evidence="11 14" id="KW-0804">Transcription</keyword>
<dbReference type="CDD" id="cd07170">
    <property type="entry name" value="NR_DBD_ERR"/>
    <property type="match status" value="1"/>
</dbReference>
<evidence type="ECO:0000256" key="1">
    <source>
        <dbReference type="ARBA" id="ARBA00004123"/>
    </source>
</evidence>
<dbReference type="InterPro" id="IPR013088">
    <property type="entry name" value="Znf_NHR/GATA"/>
</dbReference>
<dbReference type="Pfam" id="PF00104">
    <property type="entry name" value="Hormone_recep"/>
    <property type="match status" value="1"/>
</dbReference>
<dbReference type="FunFam" id="3.30.50.10:FF:000139">
    <property type="entry name" value="Estrogen receptor beta a variant b"/>
    <property type="match status" value="1"/>
</dbReference>
<keyword evidence="3" id="KW-0754">Steroid-binding</keyword>
<dbReference type="Pfam" id="PF00105">
    <property type="entry name" value="zf-C4"/>
    <property type="match status" value="1"/>
</dbReference>
<evidence type="ECO:0000256" key="2">
    <source>
        <dbReference type="ARBA" id="ARBA00005413"/>
    </source>
</evidence>
<feature type="domain" description="NR LBD" evidence="16">
    <location>
        <begin position="157"/>
        <end position="374"/>
    </location>
</feature>
<keyword evidence="4" id="KW-0479">Metal-binding</keyword>
<evidence type="ECO:0000256" key="12">
    <source>
        <dbReference type="ARBA" id="ARBA00023170"/>
    </source>
</evidence>
<dbReference type="InterPro" id="IPR000536">
    <property type="entry name" value="Nucl_hrmn_rcpt_lig-bd"/>
</dbReference>
<reference evidence="17" key="1">
    <citation type="submission" date="2003-11" db="EMBL/GenBank/DDBJ databases">
        <title>Molecular cloning and expression study of estrogen receptor-related receptor beta in rat prostate gland.</title>
        <authorList>
            <person name="Lui K."/>
            <person name="Chen S."/>
            <person name="Chan F.L."/>
        </authorList>
    </citation>
    <scope>NUCLEOTIDE SEQUENCE</scope>
</reference>
<evidence type="ECO:0000256" key="5">
    <source>
        <dbReference type="ARBA" id="ARBA00022771"/>
    </source>
</evidence>
<keyword evidence="8 14" id="KW-0805">Transcription regulation</keyword>
<keyword evidence="12 14" id="KW-0675">Receptor</keyword>
<dbReference type="GO" id="GO:0043565">
    <property type="term" value="F:sequence-specific DNA binding"/>
    <property type="evidence" value="ECO:0007669"/>
    <property type="project" value="InterPro"/>
</dbReference>
<dbReference type="PIRSF" id="PIRSF500939">
    <property type="entry name" value="ERR1-2-3"/>
    <property type="match status" value="1"/>
</dbReference>
<dbReference type="GO" id="GO:0045935">
    <property type="term" value="P:positive regulation of nucleobase-containing compound metabolic process"/>
    <property type="evidence" value="ECO:0007669"/>
    <property type="project" value="UniProtKB-ARBA"/>
</dbReference>
<evidence type="ECO:0000259" key="15">
    <source>
        <dbReference type="PROSITE" id="PS51030"/>
    </source>
</evidence>
<evidence type="ECO:0000256" key="11">
    <source>
        <dbReference type="ARBA" id="ARBA00023163"/>
    </source>
</evidence>
<dbReference type="AlphaFoldDB" id="Q5QIB7"/>
<keyword evidence="7" id="KW-0007">Acetylation</keyword>
<dbReference type="Gene3D" id="1.10.565.10">
    <property type="entry name" value="Retinoid X Receptor"/>
    <property type="match status" value="1"/>
</dbReference>
<dbReference type="Gene3D" id="3.30.50.10">
    <property type="entry name" value="Erythroid Transcription Factor GATA-1, subunit A"/>
    <property type="match status" value="1"/>
</dbReference>
<dbReference type="SUPFAM" id="SSF57716">
    <property type="entry name" value="Glucocorticoid receptor-like (DNA-binding domain)"/>
    <property type="match status" value="1"/>
</dbReference>
<evidence type="ECO:0000256" key="6">
    <source>
        <dbReference type="ARBA" id="ARBA00022833"/>
    </source>
</evidence>
<dbReference type="SUPFAM" id="SSF48508">
    <property type="entry name" value="Nuclear receptor ligand-binding domain"/>
    <property type="match status" value="1"/>
</dbReference>
<dbReference type="InterPro" id="IPR035500">
    <property type="entry name" value="NHR-like_dom_sf"/>
</dbReference>
<dbReference type="InterPro" id="IPR050200">
    <property type="entry name" value="Nuclear_hormone_rcpt_NR3"/>
</dbReference>
<dbReference type="EMBL" id="AY466435">
    <property type="protein sequence ID" value="AAS46731.1"/>
    <property type="molecule type" value="mRNA"/>
</dbReference>
<evidence type="ECO:0000256" key="8">
    <source>
        <dbReference type="ARBA" id="ARBA00023015"/>
    </source>
</evidence>
<dbReference type="PROSITE" id="PS51030">
    <property type="entry name" value="NUCLEAR_REC_DBD_2"/>
    <property type="match status" value="1"/>
</dbReference>
<name>Q5QIB7_RAT</name>
<keyword evidence="13 14" id="KW-0539">Nucleus</keyword>
<evidence type="ECO:0000313" key="17">
    <source>
        <dbReference type="EMBL" id="AAS46731.1"/>
    </source>
</evidence>
<evidence type="ECO:0000256" key="10">
    <source>
        <dbReference type="ARBA" id="ARBA00023125"/>
    </source>
</evidence>
<evidence type="ECO:0000259" key="16">
    <source>
        <dbReference type="PROSITE" id="PS51843"/>
    </source>
</evidence>
<accession>Q5QIB7</accession>
<dbReference type="PROSITE" id="PS51843">
    <property type="entry name" value="NR_LBD"/>
    <property type="match status" value="1"/>
</dbReference>
<evidence type="ECO:0000256" key="13">
    <source>
        <dbReference type="ARBA" id="ARBA00023242"/>
    </source>
</evidence>